<dbReference type="RefSeq" id="WP_006213637.1">
    <property type="nucleotide sequence ID" value="NZ_ANHZ02000003.1"/>
</dbReference>
<dbReference type="AlphaFoldDB" id="M2WG54"/>
<keyword evidence="3" id="KW-1185">Reference proteome</keyword>
<comment type="caution">
    <text evidence="2">The sequence shown here is derived from an EMBL/GenBank/DDBJ whole genome shotgun (WGS) entry which is preliminary data.</text>
</comment>
<feature type="transmembrane region" description="Helical" evidence="1">
    <location>
        <begin position="27"/>
        <end position="49"/>
    </location>
</feature>
<dbReference type="EMBL" id="ANHZ02000003">
    <property type="protein sequence ID" value="EME37522.1"/>
    <property type="molecule type" value="Genomic_DNA"/>
</dbReference>
<organism evidence="2 3">
    <name type="scientific">Kocuria palustris PEL</name>
    <dbReference type="NCBI Taxonomy" id="1236550"/>
    <lineage>
        <taxon>Bacteria</taxon>
        <taxon>Bacillati</taxon>
        <taxon>Actinomycetota</taxon>
        <taxon>Actinomycetes</taxon>
        <taxon>Micrococcales</taxon>
        <taxon>Micrococcaceae</taxon>
        <taxon>Kocuria</taxon>
    </lineage>
</organism>
<dbReference type="GeneID" id="93316477"/>
<accession>M2WG54</accession>
<evidence type="ECO:0000313" key="3">
    <source>
        <dbReference type="Proteomes" id="UP000009877"/>
    </source>
</evidence>
<evidence type="ECO:0000256" key="1">
    <source>
        <dbReference type="SAM" id="Phobius"/>
    </source>
</evidence>
<dbReference type="Proteomes" id="UP000009877">
    <property type="component" value="Unassembled WGS sequence"/>
</dbReference>
<protein>
    <submittedName>
        <fullName evidence="2">Uncharacterized protein</fullName>
    </submittedName>
</protein>
<keyword evidence="1" id="KW-0472">Membrane</keyword>
<proteinExistence type="predicted"/>
<dbReference type="STRING" id="71999.KPaMU14_01420"/>
<keyword evidence="1" id="KW-1133">Transmembrane helix</keyword>
<evidence type="ECO:0000313" key="2">
    <source>
        <dbReference type="EMBL" id="EME37522.1"/>
    </source>
</evidence>
<keyword evidence="1" id="KW-0812">Transmembrane</keyword>
<name>M2WG54_9MICC</name>
<sequence length="61" mass="6532">MRILSTLITIVITLVVANLLLGGVQNSFLRIAAVIVIALIVGAIVNRVIPSGPSRSPERRR</sequence>
<reference evidence="2 3" key="1">
    <citation type="journal article" date="2014" name="Genome Announc.">
        <title>Draft Genome Sequence of Kocuria palustris PEL.</title>
        <authorList>
            <person name="Sharma G."/>
            <person name="Khatri I."/>
            <person name="Subramanian S."/>
        </authorList>
    </citation>
    <scope>NUCLEOTIDE SEQUENCE [LARGE SCALE GENOMIC DNA]</scope>
    <source>
        <strain evidence="2 3">PEL</strain>
    </source>
</reference>
<gene>
    <name evidence="2" type="ORF">C884_01573</name>
</gene>